<keyword evidence="1" id="KW-0378">Hydrolase</keyword>
<dbReference type="Pfam" id="PF13975">
    <property type="entry name" value="gag-asp_proteas"/>
    <property type="match status" value="1"/>
</dbReference>
<keyword evidence="4" id="KW-1185">Reference proteome</keyword>
<dbReference type="SUPFAM" id="SSF50630">
    <property type="entry name" value="Acid proteases"/>
    <property type="match status" value="1"/>
</dbReference>
<dbReference type="Proteomes" id="UP001172743">
    <property type="component" value="Unassembled WGS sequence"/>
</dbReference>
<name>A0ABT8GPX4_9BACL</name>
<dbReference type="InterPro" id="IPR001969">
    <property type="entry name" value="Aspartic_peptidase_AS"/>
</dbReference>
<dbReference type="PROSITE" id="PS50175">
    <property type="entry name" value="ASP_PROT_RETROV"/>
    <property type="match status" value="1"/>
</dbReference>
<dbReference type="InterPro" id="IPR001995">
    <property type="entry name" value="Peptidase_A2_cat"/>
</dbReference>
<protein>
    <submittedName>
        <fullName evidence="3">Retroviral-like aspartic protease family protein</fullName>
    </submittedName>
</protein>
<dbReference type="PROSITE" id="PS00141">
    <property type="entry name" value="ASP_PROTEASE"/>
    <property type="match status" value="1"/>
</dbReference>
<organism evidence="3 4">
    <name type="scientific">Ureibacillus aquaedulcis</name>
    <dbReference type="NCBI Taxonomy" id="3058421"/>
    <lineage>
        <taxon>Bacteria</taxon>
        <taxon>Bacillati</taxon>
        <taxon>Bacillota</taxon>
        <taxon>Bacilli</taxon>
        <taxon>Bacillales</taxon>
        <taxon>Caryophanaceae</taxon>
        <taxon>Ureibacillus</taxon>
    </lineage>
</organism>
<evidence type="ECO:0000256" key="1">
    <source>
        <dbReference type="ARBA" id="ARBA00022801"/>
    </source>
</evidence>
<evidence type="ECO:0000259" key="2">
    <source>
        <dbReference type="PROSITE" id="PS50175"/>
    </source>
</evidence>
<proteinExistence type="predicted"/>
<dbReference type="EMBL" id="JAUHTQ010000004">
    <property type="protein sequence ID" value="MDN4493462.1"/>
    <property type="molecule type" value="Genomic_DNA"/>
</dbReference>
<feature type="domain" description="Peptidase A2" evidence="2">
    <location>
        <begin position="27"/>
        <end position="66"/>
    </location>
</feature>
<comment type="caution">
    <text evidence="3">The sequence shown here is derived from an EMBL/GenBank/DDBJ whole genome shotgun (WGS) entry which is preliminary data.</text>
</comment>
<dbReference type="Gene3D" id="2.40.70.10">
    <property type="entry name" value="Acid Proteases"/>
    <property type="match status" value="1"/>
</dbReference>
<reference evidence="3" key="1">
    <citation type="submission" date="2023-07" db="EMBL/GenBank/DDBJ databases">
        <title>Ureibacillus sp. isolated from freshwater well.</title>
        <authorList>
            <person name="Kirdat K."/>
            <person name="Bhatt A."/>
            <person name="Teware R."/>
            <person name="Bhavsar Y."/>
            <person name="Yadav A."/>
        </authorList>
    </citation>
    <scope>NUCLEOTIDE SEQUENCE</scope>
    <source>
        <strain evidence="3">BA0131</strain>
    </source>
</reference>
<sequence>MKKLIIDGGLLLTDMEIQYKERNIHLTRVLIDTGSSCSIISSEIAESIGIFPEADDPIYRVCGVGGSEIVYAKVLDSITIGHIKTEQIQIEIGSMNYGFDLDGIIGLNLLKRLKASINIEKLVIQYEC</sequence>
<evidence type="ECO:0000313" key="4">
    <source>
        <dbReference type="Proteomes" id="UP001172743"/>
    </source>
</evidence>
<accession>A0ABT8GPX4</accession>
<evidence type="ECO:0000313" key="3">
    <source>
        <dbReference type="EMBL" id="MDN4493462.1"/>
    </source>
</evidence>
<gene>
    <name evidence="3" type="ORF">QYB95_07935</name>
</gene>
<dbReference type="InterPro" id="IPR021109">
    <property type="entry name" value="Peptidase_aspartic_dom_sf"/>
</dbReference>
<dbReference type="RefSeq" id="WP_301137774.1">
    <property type="nucleotide sequence ID" value="NZ_JAUHTQ010000004.1"/>
</dbReference>